<organism evidence="2 3">
    <name type="scientific">Streptomyces mirabilis</name>
    <dbReference type="NCBI Taxonomy" id="68239"/>
    <lineage>
        <taxon>Bacteria</taxon>
        <taxon>Bacillati</taxon>
        <taxon>Actinomycetota</taxon>
        <taxon>Actinomycetes</taxon>
        <taxon>Kitasatosporales</taxon>
        <taxon>Streptomycetaceae</taxon>
        <taxon>Streptomyces</taxon>
    </lineage>
</organism>
<evidence type="ECO:0000313" key="2">
    <source>
        <dbReference type="EMBL" id="SFF54006.1"/>
    </source>
</evidence>
<feature type="compositionally biased region" description="Basic and acidic residues" evidence="1">
    <location>
        <begin position="16"/>
        <end position="38"/>
    </location>
</feature>
<evidence type="ECO:0000256" key="1">
    <source>
        <dbReference type="SAM" id="MobiDB-lite"/>
    </source>
</evidence>
<feature type="compositionally biased region" description="Low complexity" evidence="1">
    <location>
        <begin position="41"/>
        <end position="54"/>
    </location>
</feature>
<protein>
    <submittedName>
        <fullName evidence="2">Uncharacterized protein</fullName>
    </submittedName>
</protein>
<dbReference type="Proteomes" id="UP000181942">
    <property type="component" value="Unassembled WGS sequence"/>
</dbReference>
<accession>A0A1I2JMK0</accession>
<proteinExistence type="predicted"/>
<gene>
    <name evidence="2" type="ORF">SAMN02787118_108129</name>
</gene>
<dbReference type="AlphaFoldDB" id="A0A1I2JMK0"/>
<sequence>MVDEFCPKSGIGAEPEQDRGGAGAKDRSGVGAQSERRQYASTTVTSSSVTSPSTIRYERNWKGPASSASAVETRT</sequence>
<reference evidence="2 3" key="1">
    <citation type="submission" date="2016-10" db="EMBL/GenBank/DDBJ databases">
        <authorList>
            <person name="de Groot N.N."/>
        </authorList>
    </citation>
    <scope>NUCLEOTIDE SEQUENCE [LARGE SCALE GENOMIC DNA]</scope>
    <source>
        <strain evidence="2 3">OK461</strain>
    </source>
</reference>
<feature type="region of interest" description="Disordered" evidence="1">
    <location>
        <begin position="1"/>
        <end position="75"/>
    </location>
</feature>
<dbReference type="EMBL" id="FONR01000008">
    <property type="protein sequence ID" value="SFF54006.1"/>
    <property type="molecule type" value="Genomic_DNA"/>
</dbReference>
<evidence type="ECO:0000313" key="3">
    <source>
        <dbReference type="Proteomes" id="UP000181942"/>
    </source>
</evidence>
<name>A0A1I2JMK0_9ACTN</name>
<feature type="compositionally biased region" description="Polar residues" evidence="1">
    <location>
        <begin position="66"/>
        <end position="75"/>
    </location>
</feature>